<dbReference type="InterPro" id="IPR035990">
    <property type="entry name" value="TIM_sf"/>
</dbReference>
<dbReference type="UniPathway" id="UPA00109">
    <property type="reaction ID" value="UER00189"/>
</dbReference>
<dbReference type="NCBIfam" id="TIGR00419">
    <property type="entry name" value="tim"/>
    <property type="match status" value="1"/>
</dbReference>
<comment type="caution">
    <text evidence="6">Lacks conserved residue(s) required for the propagation of feature annotation.</text>
</comment>
<dbReference type="UniPathway" id="UPA00138"/>
<dbReference type="InterPro" id="IPR013785">
    <property type="entry name" value="Aldolase_TIM"/>
</dbReference>
<evidence type="ECO:0000256" key="4">
    <source>
        <dbReference type="ARBA" id="ARBA00023152"/>
    </source>
</evidence>
<evidence type="ECO:0000256" key="7">
    <source>
        <dbReference type="RuleBase" id="RU363013"/>
    </source>
</evidence>
<dbReference type="GO" id="GO:0006094">
    <property type="term" value="P:gluconeogenesis"/>
    <property type="evidence" value="ECO:0007669"/>
    <property type="project" value="UniProtKB-UniRule"/>
</dbReference>
<comment type="pathway">
    <text evidence="6 7">Carbohydrate degradation; glycolysis; D-glyceraldehyde 3-phosphate from glycerone phosphate: step 1/1.</text>
</comment>
<dbReference type="GO" id="GO:0006096">
    <property type="term" value="P:glycolytic process"/>
    <property type="evidence" value="ECO:0007669"/>
    <property type="project" value="UniProtKB-UniRule"/>
</dbReference>
<dbReference type="PROSITE" id="PS51440">
    <property type="entry name" value="TIM_2"/>
    <property type="match status" value="1"/>
</dbReference>
<comment type="function">
    <text evidence="6">Involved in the gluconeogenesis. Catalyzes stereospecifically the conversion of dihydroxyacetone phosphate (DHAP) to D-glyceraldehyde-3-phosphate (G3P).</text>
</comment>
<feature type="binding site" evidence="6">
    <location>
        <begin position="8"/>
        <end position="10"/>
    </location>
    <ligand>
        <name>substrate</name>
    </ligand>
</feature>
<keyword evidence="3 6" id="KW-0963">Cytoplasm</keyword>
<dbReference type="GO" id="GO:0004807">
    <property type="term" value="F:triose-phosphate isomerase activity"/>
    <property type="evidence" value="ECO:0007669"/>
    <property type="project" value="UniProtKB-UniRule"/>
</dbReference>
<feature type="active site" description="Electrophile" evidence="6">
    <location>
        <position position="95"/>
    </location>
</feature>
<dbReference type="InterPro" id="IPR000652">
    <property type="entry name" value="Triosephosphate_isomerase"/>
</dbReference>
<accession>A0A1G2LR24</accession>
<dbReference type="EC" id="5.3.1.1" evidence="6 7"/>
<keyword evidence="4 6" id="KW-0324">Glycolysis</keyword>
<sequence length="256" mass="28495">MKKIIIANWKMNPKTLKEAKRLFKDTQKFAGEHKNAEIIVCPPFVYLPEIFGGKKFGNLRLGAQDCFWQNEGAYTGEISPAMLKNLKVNYVIIGHSERRVNLGETDEMINKKIRMALKEKFKVIFCVGERKRDEAGDYFNFLKKEIETGLSQTPSDLLNGLLIAYEPIWAISSGKNAKADTPDDLFKTVIFIRKVFAGMFGKSSAFSVPILYGGSVNQQNAKRFLEIEGIRGLLVGGASLSSKKFADIISAVAAGT</sequence>
<dbReference type="CDD" id="cd00311">
    <property type="entry name" value="TIM"/>
    <property type="match status" value="1"/>
</dbReference>
<name>A0A1G2LR24_9BACT</name>
<evidence type="ECO:0000256" key="5">
    <source>
        <dbReference type="ARBA" id="ARBA00023235"/>
    </source>
</evidence>
<comment type="subcellular location">
    <subcellularLocation>
        <location evidence="6 7">Cytoplasm</location>
    </subcellularLocation>
</comment>
<evidence type="ECO:0000256" key="2">
    <source>
        <dbReference type="ARBA" id="ARBA00022432"/>
    </source>
</evidence>
<dbReference type="Gene3D" id="3.20.20.70">
    <property type="entry name" value="Aldolase class I"/>
    <property type="match status" value="1"/>
</dbReference>
<dbReference type="GO" id="GO:0046166">
    <property type="term" value="P:glyceraldehyde-3-phosphate biosynthetic process"/>
    <property type="evidence" value="ECO:0007669"/>
    <property type="project" value="TreeGrafter"/>
</dbReference>
<dbReference type="GO" id="GO:0019563">
    <property type="term" value="P:glycerol catabolic process"/>
    <property type="evidence" value="ECO:0007669"/>
    <property type="project" value="TreeGrafter"/>
</dbReference>
<gene>
    <name evidence="6" type="primary">tpiA</name>
    <name evidence="8" type="ORF">A2909_02720</name>
</gene>
<comment type="similarity">
    <text evidence="1 6 7">Belongs to the triosephosphate isomerase family.</text>
</comment>
<dbReference type="GO" id="GO:0005829">
    <property type="term" value="C:cytosol"/>
    <property type="evidence" value="ECO:0007669"/>
    <property type="project" value="TreeGrafter"/>
</dbReference>
<dbReference type="PANTHER" id="PTHR21139">
    <property type="entry name" value="TRIOSEPHOSPHATE ISOMERASE"/>
    <property type="match status" value="1"/>
</dbReference>
<dbReference type="InterPro" id="IPR022896">
    <property type="entry name" value="TrioseP_Isoase_bac/euk"/>
</dbReference>
<dbReference type="AlphaFoldDB" id="A0A1G2LR24"/>
<dbReference type="PANTHER" id="PTHR21139:SF42">
    <property type="entry name" value="TRIOSEPHOSPHATE ISOMERASE"/>
    <property type="match status" value="1"/>
</dbReference>
<dbReference type="Pfam" id="PF00121">
    <property type="entry name" value="TIM"/>
    <property type="match status" value="1"/>
</dbReference>
<dbReference type="Proteomes" id="UP000178302">
    <property type="component" value="Unassembled WGS sequence"/>
</dbReference>
<proteinExistence type="inferred from homology"/>
<evidence type="ECO:0000256" key="3">
    <source>
        <dbReference type="ARBA" id="ARBA00022490"/>
    </source>
</evidence>
<comment type="subunit">
    <text evidence="6 7">Homodimer.</text>
</comment>
<comment type="pathway">
    <text evidence="6 7">Carbohydrate biosynthesis; gluconeogenesis.</text>
</comment>
<evidence type="ECO:0000313" key="9">
    <source>
        <dbReference type="Proteomes" id="UP000178302"/>
    </source>
</evidence>
<feature type="active site" description="Proton acceptor" evidence="6">
    <location>
        <position position="166"/>
    </location>
</feature>
<reference evidence="8 9" key="1">
    <citation type="journal article" date="2016" name="Nat. Commun.">
        <title>Thousands of microbial genomes shed light on interconnected biogeochemical processes in an aquifer system.</title>
        <authorList>
            <person name="Anantharaman K."/>
            <person name="Brown C.T."/>
            <person name="Hug L.A."/>
            <person name="Sharon I."/>
            <person name="Castelle C.J."/>
            <person name="Probst A.J."/>
            <person name="Thomas B.C."/>
            <person name="Singh A."/>
            <person name="Wilkins M.J."/>
            <person name="Karaoz U."/>
            <person name="Brodie E.L."/>
            <person name="Williams K.H."/>
            <person name="Hubbard S.S."/>
            <person name="Banfield J.F."/>
        </authorList>
    </citation>
    <scope>NUCLEOTIDE SEQUENCE [LARGE SCALE GENOMIC DNA]</scope>
</reference>
<dbReference type="SUPFAM" id="SSF51351">
    <property type="entry name" value="Triosephosphate isomerase (TIM)"/>
    <property type="match status" value="1"/>
</dbReference>
<dbReference type="HAMAP" id="MF_00147_B">
    <property type="entry name" value="TIM_B"/>
    <property type="match status" value="1"/>
</dbReference>
<dbReference type="EMBL" id="MHQZ01000017">
    <property type="protein sequence ID" value="OHA14088.1"/>
    <property type="molecule type" value="Genomic_DNA"/>
</dbReference>
<organism evidence="8 9">
    <name type="scientific">Candidatus Tagabacteria bacterium RIFCSPLOWO2_01_FULL_39_11</name>
    <dbReference type="NCBI Taxonomy" id="1802295"/>
    <lineage>
        <taxon>Bacteria</taxon>
        <taxon>Candidatus Tagaibacteriota</taxon>
    </lineage>
</organism>
<comment type="caution">
    <text evidence="8">The sequence shown here is derived from an EMBL/GenBank/DDBJ whole genome shotgun (WGS) entry which is preliminary data.</text>
</comment>
<protein>
    <recommendedName>
        <fullName evidence="6 7">Triosephosphate isomerase</fullName>
        <shortName evidence="6">TIM</shortName>
        <shortName evidence="6">TPI</shortName>
        <ecNumber evidence="6 7">5.3.1.1</ecNumber>
    </recommendedName>
    <alternativeName>
        <fullName evidence="6">Triose-phosphate isomerase</fullName>
    </alternativeName>
</protein>
<evidence type="ECO:0000256" key="1">
    <source>
        <dbReference type="ARBA" id="ARBA00007422"/>
    </source>
</evidence>
<comment type="catalytic activity">
    <reaction evidence="6 7">
        <text>D-glyceraldehyde 3-phosphate = dihydroxyacetone phosphate</text>
        <dbReference type="Rhea" id="RHEA:18585"/>
        <dbReference type="ChEBI" id="CHEBI:57642"/>
        <dbReference type="ChEBI" id="CHEBI:59776"/>
        <dbReference type="EC" id="5.3.1.1"/>
    </reaction>
</comment>
<feature type="binding site" evidence="6">
    <location>
        <begin position="236"/>
        <end position="237"/>
    </location>
    <ligand>
        <name>substrate</name>
    </ligand>
</feature>
<keyword evidence="2 6" id="KW-0312">Gluconeogenesis</keyword>
<keyword evidence="5 6" id="KW-0413">Isomerase</keyword>
<evidence type="ECO:0000256" key="6">
    <source>
        <dbReference type="HAMAP-Rule" id="MF_00147"/>
    </source>
</evidence>
<feature type="binding site" evidence="6">
    <location>
        <position position="215"/>
    </location>
    <ligand>
        <name>substrate</name>
    </ligand>
</feature>
<evidence type="ECO:0000313" key="8">
    <source>
        <dbReference type="EMBL" id="OHA14088.1"/>
    </source>
</evidence>